<name>E3N1Z4_CAERE</name>
<feature type="region of interest" description="Disordered" evidence="1">
    <location>
        <begin position="1"/>
        <end position="31"/>
    </location>
</feature>
<dbReference type="EMBL" id="DS268511">
    <property type="protein sequence ID" value="EFO84006.1"/>
    <property type="molecule type" value="Genomic_DNA"/>
</dbReference>
<dbReference type="InParanoid" id="E3N1Z4"/>
<dbReference type="Proteomes" id="UP000008281">
    <property type="component" value="Unassembled WGS sequence"/>
</dbReference>
<feature type="compositionally biased region" description="Basic and acidic residues" evidence="1">
    <location>
        <begin position="1"/>
        <end position="15"/>
    </location>
</feature>
<proteinExistence type="predicted"/>
<organism evidence="3">
    <name type="scientific">Caenorhabditis remanei</name>
    <name type="common">Caenorhabditis vulgaris</name>
    <dbReference type="NCBI Taxonomy" id="31234"/>
    <lineage>
        <taxon>Eukaryota</taxon>
        <taxon>Metazoa</taxon>
        <taxon>Ecdysozoa</taxon>
        <taxon>Nematoda</taxon>
        <taxon>Chromadorea</taxon>
        <taxon>Rhabditida</taxon>
        <taxon>Rhabditina</taxon>
        <taxon>Rhabditomorpha</taxon>
        <taxon>Rhabditoidea</taxon>
        <taxon>Rhabditidae</taxon>
        <taxon>Peloderinae</taxon>
        <taxon>Caenorhabditis</taxon>
    </lineage>
</organism>
<accession>E3N1Z4</accession>
<dbReference type="RefSeq" id="XP_003097537.2">
    <property type="nucleotide sequence ID" value="XM_003097489.2"/>
</dbReference>
<gene>
    <name evidence="2" type="ORF">CRE_17422</name>
</gene>
<keyword evidence="3" id="KW-1185">Reference proteome</keyword>
<evidence type="ECO:0000256" key="1">
    <source>
        <dbReference type="SAM" id="MobiDB-lite"/>
    </source>
</evidence>
<evidence type="ECO:0008006" key="4">
    <source>
        <dbReference type="Google" id="ProtNLM"/>
    </source>
</evidence>
<dbReference type="KEGG" id="crq:GCK72_007914"/>
<dbReference type="GeneID" id="9826674"/>
<dbReference type="HOGENOM" id="CLU_1344364_0_0_1"/>
<dbReference type="InterPro" id="IPR021942">
    <property type="entry name" value="DUF3557"/>
</dbReference>
<dbReference type="CTD" id="9826674"/>
<evidence type="ECO:0000313" key="2">
    <source>
        <dbReference type="EMBL" id="EFO84006.1"/>
    </source>
</evidence>
<reference evidence="2" key="1">
    <citation type="submission" date="2007-07" db="EMBL/GenBank/DDBJ databases">
        <title>PCAP assembly of the Caenorhabditis remanei genome.</title>
        <authorList>
            <consortium name="The Caenorhabditis remanei Sequencing Consortium"/>
            <person name="Wilson R.K."/>
        </authorList>
    </citation>
    <scope>NUCLEOTIDE SEQUENCE [LARGE SCALE GENOMIC DNA]</scope>
    <source>
        <strain evidence="2">PB4641</strain>
    </source>
</reference>
<sequence length="204" mass="23307">MRDKPNRDEPNRTETECETDRDEPSRAETGKSGILRVSSREATLYNEPGKQFEILEKPAIINCKNLDFFVSVPETPPINYITGLRNQNLILNVNNFQVNDLRMLIANWKTSDRPIGTSFCFFSHKNNTNEMFNSLELQDTFPVEIQHDSTDKPGIGIRIDDNRDLVLYHGRHRIGDFNHRALKMKVIASGSEKKNGDTEPDVSA</sequence>
<dbReference type="PANTHER" id="PTHR31379:SF1">
    <property type="entry name" value="F-BOX C PROTEIN-RELATED"/>
    <property type="match status" value="1"/>
</dbReference>
<protein>
    <recommendedName>
        <fullName evidence="4">F-box associated domain-containing protein</fullName>
    </recommendedName>
</protein>
<dbReference type="PANTHER" id="PTHR31379">
    <property type="entry name" value="F-BOX C PROTEIN-RELATED-RELATED"/>
    <property type="match status" value="1"/>
</dbReference>
<dbReference type="AlphaFoldDB" id="E3N1Z4"/>
<evidence type="ECO:0000313" key="3">
    <source>
        <dbReference type="Proteomes" id="UP000008281"/>
    </source>
</evidence>